<evidence type="ECO:0000313" key="1">
    <source>
        <dbReference type="EMBL" id="MFB9818754.1"/>
    </source>
</evidence>
<sequence>RQLCVNNHLVNNRAAAYCPAQLFPQGKLMLAAREFRPALAKSRQVKRHPDQPFRKAHSVCSISV</sequence>
<feature type="non-terminal residue" evidence="1">
    <location>
        <position position="1"/>
    </location>
</feature>
<accession>A0ABV5XVM8</accession>
<proteinExistence type="predicted"/>
<evidence type="ECO:0000313" key="2">
    <source>
        <dbReference type="Proteomes" id="UP001589702"/>
    </source>
</evidence>
<reference evidence="1 2" key="1">
    <citation type="submission" date="2024-09" db="EMBL/GenBank/DDBJ databases">
        <authorList>
            <person name="Sun Q."/>
            <person name="Mori K."/>
        </authorList>
    </citation>
    <scope>NUCLEOTIDE SEQUENCE [LARGE SCALE GENOMIC DNA]</scope>
    <source>
        <strain evidence="1 2">JCM 1334</strain>
    </source>
</reference>
<protein>
    <submittedName>
        <fullName evidence="1">Uncharacterized protein</fullName>
    </submittedName>
</protein>
<comment type="caution">
    <text evidence="1">The sequence shown here is derived from an EMBL/GenBank/DDBJ whole genome shotgun (WGS) entry which is preliminary data.</text>
</comment>
<name>A0ABV5XVM8_ARTRM</name>
<organism evidence="1 2">
    <name type="scientific">Arthrobacter ramosus</name>
    <dbReference type="NCBI Taxonomy" id="1672"/>
    <lineage>
        <taxon>Bacteria</taxon>
        <taxon>Bacillati</taxon>
        <taxon>Actinomycetota</taxon>
        <taxon>Actinomycetes</taxon>
        <taxon>Micrococcales</taxon>
        <taxon>Micrococcaceae</taxon>
        <taxon>Arthrobacter</taxon>
    </lineage>
</organism>
<dbReference type="Proteomes" id="UP001589702">
    <property type="component" value="Unassembled WGS sequence"/>
</dbReference>
<dbReference type="RefSeq" id="WP_376940478.1">
    <property type="nucleotide sequence ID" value="NZ_JBHMBC010000007.1"/>
</dbReference>
<keyword evidence="2" id="KW-1185">Reference proteome</keyword>
<gene>
    <name evidence="1" type="ORF">ACFFP1_04480</name>
</gene>
<dbReference type="EMBL" id="JBHMBC010000007">
    <property type="protein sequence ID" value="MFB9818754.1"/>
    <property type="molecule type" value="Genomic_DNA"/>
</dbReference>